<evidence type="ECO:0000313" key="5">
    <source>
        <dbReference type="EMBL" id="UUX35323.1"/>
    </source>
</evidence>
<proteinExistence type="inferred from homology"/>
<keyword evidence="2" id="KW-0378">Hydrolase</keyword>
<dbReference type="Proteomes" id="UP001315967">
    <property type="component" value="Chromosome"/>
</dbReference>
<sequence length="520" mass="57800">MKTISILMTSDTHGYWLGGETNNLLQTAQGLKQLKLTKDHPTLMIDLGDFIQGSSFATYMYKIQGSGQFFAKAMNAIGYDYQIIGNHEFNYGADYRQAVFADLKAPILNSNMVNTSDGQPFVGQPYAIHEIDGIKIGIIGATTHYIPNWELPEHYQGITFKDAFQTVKEYAELLRPQVDVLIVAYHGGFESDLTDFSPLERHTGENQGARMLQEIEGIDLLLTGHQHRHINQKVGNTWVVQAGYGGEYIADITLTLDDDHPVDTVGQLHATADFPEDASLKAYLAADLDAGNSWLQTVIGHAPLKPVTSNTFEARVGGHPFIEMLNQIQLIETGAQFSAIALINDNFAAFTGDITNETLLLSYPYYNRIARVNITGNALREVIEYDLEYLVLNEHDLITVNPKYIEPKPRHYNFDIYSGLQVTVDLRQAFGQRIVALVDEATGNDIVDGDMYSIALSQYRAAGGGDFKQFNVDKIAYLSDNDVASLLGDAVAGTLALNWEAINANYQHWVYQPPFKPTLD</sequence>
<dbReference type="Gene3D" id="3.90.780.10">
    <property type="entry name" value="5'-Nucleotidase, C-terminal domain"/>
    <property type="match status" value="1"/>
</dbReference>
<dbReference type="PANTHER" id="PTHR11575">
    <property type="entry name" value="5'-NUCLEOTIDASE-RELATED"/>
    <property type="match status" value="1"/>
</dbReference>
<evidence type="ECO:0000256" key="2">
    <source>
        <dbReference type="RuleBase" id="RU362119"/>
    </source>
</evidence>
<protein>
    <submittedName>
        <fullName evidence="5">Bifunctional metallophosphatase/5'-nucleotidase</fullName>
    </submittedName>
</protein>
<keyword evidence="2" id="KW-0547">Nucleotide-binding</keyword>
<gene>
    <name evidence="5" type="ORF">NRE15_06675</name>
</gene>
<dbReference type="SUPFAM" id="SSF56300">
    <property type="entry name" value="Metallo-dependent phosphatases"/>
    <property type="match status" value="1"/>
</dbReference>
<evidence type="ECO:0000259" key="4">
    <source>
        <dbReference type="Pfam" id="PF02872"/>
    </source>
</evidence>
<dbReference type="Pfam" id="PF02872">
    <property type="entry name" value="5_nucleotid_C"/>
    <property type="match status" value="1"/>
</dbReference>
<dbReference type="InterPro" id="IPR006179">
    <property type="entry name" value="5_nucleotidase/apyrase"/>
</dbReference>
<dbReference type="PROSITE" id="PS00786">
    <property type="entry name" value="5_NUCLEOTIDASE_2"/>
    <property type="match status" value="1"/>
</dbReference>
<organism evidence="5 6">
    <name type="scientific">Fundicoccus culcitae</name>
    <dbReference type="NCBI Taxonomy" id="2969821"/>
    <lineage>
        <taxon>Bacteria</taxon>
        <taxon>Bacillati</taxon>
        <taxon>Bacillota</taxon>
        <taxon>Bacilli</taxon>
        <taxon>Lactobacillales</taxon>
        <taxon>Aerococcaceae</taxon>
        <taxon>Fundicoccus</taxon>
    </lineage>
</organism>
<comment type="similarity">
    <text evidence="2">Belongs to the 5'-nucleotidase family.</text>
</comment>
<name>A0ABY5PAA1_9LACT</name>
<dbReference type="PANTHER" id="PTHR11575:SF6">
    <property type="entry name" value="2',3'-CYCLIC-NUCLEOTIDE 2'-PHOSPHODIESTERASE_3'-NUCLEOTIDASE"/>
    <property type="match status" value="1"/>
</dbReference>
<feature type="domain" description="Calcineurin-like phosphoesterase" evidence="3">
    <location>
        <begin position="5"/>
        <end position="228"/>
    </location>
</feature>
<dbReference type="PRINTS" id="PR01607">
    <property type="entry name" value="APYRASEFAMLY"/>
</dbReference>
<evidence type="ECO:0000259" key="3">
    <source>
        <dbReference type="Pfam" id="PF00149"/>
    </source>
</evidence>
<dbReference type="Pfam" id="PF00149">
    <property type="entry name" value="Metallophos"/>
    <property type="match status" value="1"/>
</dbReference>
<dbReference type="InterPro" id="IPR008334">
    <property type="entry name" value="5'-Nucleotdase_C"/>
</dbReference>
<dbReference type="Gene3D" id="3.60.21.10">
    <property type="match status" value="1"/>
</dbReference>
<feature type="domain" description="5'-Nucleotidase C-terminal" evidence="4">
    <location>
        <begin position="299"/>
        <end position="470"/>
    </location>
</feature>
<dbReference type="EMBL" id="CP102453">
    <property type="protein sequence ID" value="UUX35323.1"/>
    <property type="molecule type" value="Genomic_DNA"/>
</dbReference>
<keyword evidence="1" id="KW-0732">Signal</keyword>
<dbReference type="RefSeq" id="WP_313794812.1">
    <property type="nucleotide sequence ID" value="NZ_CP102453.1"/>
</dbReference>
<dbReference type="InterPro" id="IPR029052">
    <property type="entry name" value="Metallo-depent_PP-like"/>
</dbReference>
<accession>A0ABY5PAA1</accession>
<evidence type="ECO:0000313" key="6">
    <source>
        <dbReference type="Proteomes" id="UP001315967"/>
    </source>
</evidence>
<dbReference type="InterPro" id="IPR004843">
    <property type="entry name" value="Calcineurin-like_PHP"/>
</dbReference>
<dbReference type="InterPro" id="IPR036907">
    <property type="entry name" value="5'-Nucleotdase_C_sf"/>
</dbReference>
<dbReference type="InterPro" id="IPR006146">
    <property type="entry name" value="5'-Nucleotdase_CS"/>
</dbReference>
<keyword evidence="6" id="KW-1185">Reference proteome</keyword>
<reference evidence="5 6" key="1">
    <citation type="submission" date="2022-08" db="EMBL/GenBank/DDBJ databases">
        <title>Aerococcaceae sp. nov isolated from spoiled eye mask.</title>
        <authorList>
            <person name="Zhou G."/>
            <person name="Xie X.-B."/>
            <person name="Shi Q.-S."/>
            <person name="Wang Y.-S."/>
            <person name="Wen X."/>
            <person name="Peng H."/>
            <person name="Yang X.-J."/>
            <person name="Tao H.-B."/>
            <person name="Huang X.-M."/>
        </authorList>
    </citation>
    <scope>NUCLEOTIDE SEQUENCE [LARGE SCALE GENOMIC DNA]</scope>
    <source>
        <strain evidence="6">DM20194951</strain>
    </source>
</reference>
<dbReference type="SUPFAM" id="SSF55816">
    <property type="entry name" value="5'-nucleotidase (syn. UDP-sugar hydrolase), C-terminal domain"/>
    <property type="match status" value="1"/>
</dbReference>
<evidence type="ECO:0000256" key="1">
    <source>
        <dbReference type="ARBA" id="ARBA00022729"/>
    </source>
</evidence>